<keyword evidence="3" id="KW-1185">Reference proteome</keyword>
<feature type="chain" id="PRO_5036461617" evidence="1">
    <location>
        <begin position="23"/>
        <end position="91"/>
    </location>
</feature>
<feature type="signal peptide" evidence="1">
    <location>
        <begin position="1"/>
        <end position="22"/>
    </location>
</feature>
<comment type="caution">
    <text evidence="2">The sequence shown here is derived from an EMBL/GenBank/DDBJ whole genome shotgun (WGS) entry which is preliminary data.</text>
</comment>
<evidence type="ECO:0000256" key="1">
    <source>
        <dbReference type="SAM" id="SignalP"/>
    </source>
</evidence>
<evidence type="ECO:0000313" key="2">
    <source>
        <dbReference type="EMBL" id="GFT54228.1"/>
    </source>
</evidence>
<organism evidence="2 3">
    <name type="scientific">Nephila pilipes</name>
    <name type="common">Giant wood spider</name>
    <name type="synonym">Nephila maculata</name>
    <dbReference type="NCBI Taxonomy" id="299642"/>
    <lineage>
        <taxon>Eukaryota</taxon>
        <taxon>Metazoa</taxon>
        <taxon>Ecdysozoa</taxon>
        <taxon>Arthropoda</taxon>
        <taxon>Chelicerata</taxon>
        <taxon>Arachnida</taxon>
        <taxon>Araneae</taxon>
        <taxon>Araneomorphae</taxon>
        <taxon>Entelegynae</taxon>
        <taxon>Araneoidea</taxon>
        <taxon>Nephilidae</taxon>
        <taxon>Nephila</taxon>
    </lineage>
</organism>
<sequence>MEKGMVYTWLWMIFTLLEKFSSVQYCRMKKSTASLISWVLETFGLPDLRAGFGFCGSGGKIVAASSGLLAAEAHGVVWKLHFAVSSCSLVV</sequence>
<protein>
    <submittedName>
        <fullName evidence="2">Uncharacterized protein</fullName>
    </submittedName>
</protein>
<dbReference type="AlphaFoldDB" id="A0A8X6P6R5"/>
<reference evidence="2" key="1">
    <citation type="submission" date="2020-08" db="EMBL/GenBank/DDBJ databases">
        <title>Multicomponent nature underlies the extraordinary mechanical properties of spider dragline silk.</title>
        <authorList>
            <person name="Kono N."/>
            <person name="Nakamura H."/>
            <person name="Mori M."/>
            <person name="Yoshida Y."/>
            <person name="Ohtoshi R."/>
            <person name="Malay A.D."/>
            <person name="Moran D.A.P."/>
            <person name="Tomita M."/>
            <person name="Numata K."/>
            <person name="Arakawa K."/>
        </authorList>
    </citation>
    <scope>NUCLEOTIDE SEQUENCE</scope>
</reference>
<gene>
    <name evidence="2" type="ORF">NPIL_399821</name>
</gene>
<dbReference type="Proteomes" id="UP000887013">
    <property type="component" value="Unassembled WGS sequence"/>
</dbReference>
<name>A0A8X6P6R5_NEPPI</name>
<accession>A0A8X6P6R5</accession>
<evidence type="ECO:0000313" key="3">
    <source>
        <dbReference type="Proteomes" id="UP000887013"/>
    </source>
</evidence>
<dbReference type="EMBL" id="BMAW01017495">
    <property type="protein sequence ID" value="GFT54228.1"/>
    <property type="molecule type" value="Genomic_DNA"/>
</dbReference>
<keyword evidence="1" id="KW-0732">Signal</keyword>
<proteinExistence type="predicted"/>